<feature type="region of interest" description="Disordered" evidence="4">
    <location>
        <begin position="1"/>
        <end position="96"/>
    </location>
</feature>
<evidence type="ECO:0000259" key="5">
    <source>
        <dbReference type="Pfam" id="PF14772"/>
    </source>
</evidence>
<protein>
    <submittedName>
        <fullName evidence="7">Sperm tail-domain-containing protein</fullName>
    </submittedName>
</protein>
<evidence type="ECO:0000313" key="8">
    <source>
        <dbReference type="Proteomes" id="UP000193411"/>
    </source>
</evidence>
<keyword evidence="8" id="KW-1185">Reference proteome</keyword>
<feature type="coiled-coil region" evidence="3">
    <location>
        <begin position="196"/>
        <end position="238"/>
    </location>
</feature>
<dbReference type="OrthoDB" id="10260459at2759"/>
<dbReference type="GO" id="GO:0060285">
    <property type="term" value="P:cilium-dependent cell motility"/>
    <property type="evidence" value="ECO:0007669"/>
    <property type="project" value="TreeGrafter"/>
</dbReference>
<dbReference type="Pfam" id="PF14772">
    <property type="entry name" value="NYD-SP28"/>
    <property type="match status" value="1"/>
</dbReference>
<feature type="compositionally biased region" description="Polar residues" evidence="4">
    <location>
        <begin position="1"/>
        <end position="10"/>
    </location>
</feature>
<feature type="domain" description="Dynein regulatory complex protein 1/2 N-terminal" evidence="5">
    <location>
        <begin position="127"/>
        <end position="228"/>
    </location>
</feature>
<feature type="compositionally biased region" description="Low complexity" evidence="4">
    <location>
        <begin position="11"/>
        <end position="39"/>
    </location>
</feature>
<feature type="compositionally biased region" description="Low complexity" evidence="4">
    <location>
        <begin position="810"/>
        <end position="837"/>
    </location>
</feature>
<reference evidence="7 8" key="1">
    <citation type="submission" date="2016-07" db="EMBL/GenBank/DDBJ databases">
        <title>Pervasive Adenine N6-methylation of Active Genes in Fungi.</title>
        <authorList>
            <consortium name="DOE Joint Genome Institute"/>
            <person name="Mondo S.J."/>
            <person name="Dannebaum R.O."/>
            <person name="Kuo R.C."/>
            <person name="Labutti K."/>
            <person name="Haridas S."/>
            <person name="Kuo A."/>
            <person name="Salamov A."/>
            <person name="Ahrendt S.R."/>
            <person name="Lipzen A."/>
            <person name="Sullivan W."/>
            <person name="Andreopoulos W.B."/>
            <person name="Clum A."/>
            <person name="Lindquist E."/>
            <person name="Daum C."/>
            <person name="Ramamoorthy G.K."/>
            <person name="Gryganskyi A."/>
            <person name="Culley D."/>
            <person name="Magnuson J.K."/>
            <person name="James T.Y."/>
            <person name="O'Malley M.A."/>
            <person name="Stajich J.E."/>
            <person name="Spatafora J.W."/>
            <person name="Visel A."/>
            <person name="Grigoriev I.V."/>
        </authorList>
    </citation>
    <scope>NUCLEOTIDE SEQUENCE [LARGE SCALE GENOMIC DNA]</scope>
    <source>
        <strain evidence="7 8">PL171</strain>
    </source>
</reference>
<feature type="compositionally biased region" description="Gly residues" evidence="4">
    <location>
        <begin position="838"/>
        <end position="848"/>
    </location>
</feature>
<feature type="region of interest" description="Disordered" evidence="4">
    <location>
        <begin position="121"/>
        <end position="156"/>
    </location>
</feature>
<feature type="domain" description="Dynein regulatory complex protein 1 C-terminal" evidence="6">
    <location>
        <begin position="718"/>
        <end position="776"/>
    </location>
</feature>
<dbReference type="PANTHER" id="PTHR21625">
    <property type="entry name" value="NYD-SP28 PROTEIN"/>
    <property type="match status" value="1"/>
</dbReference>
<comment type="similarity">
    <text evidence="1">Belongs to the DRC1 family.</text>
</comment>
<evidence type="ECO:0000313" key="7">
    <source>
        <dbReference type="EMBL" id="ORZ32679.1"/>
    </source>
</evidence>
<dbReference type="InterPro" id="IPR039750">
    <property type="entry name" value="DRC1/DRC2"/>
</dbReference>
<dbReference type="InterPro" id="IPR029440">
    <property type="entry name" value="DRC1_C"/>
</dbReference>
<dbReference type="PANTHER" id="PTHR21625:SF1">
    <property type="entry name" value="DYNEIN REGULATORY COMPLEX PROTEIN 1"/>
    <property type="match status" value="1"/>
</dbReference>
<evidence type="ECO:0000256" key="1">
    <source>
        <dbReference type="ARBA" id="ARBA00009688"/>
    </source>
</evidence>
<accession>A0A1Y2HDP3</accession>
<feature type="region of interest" description="Disordered" evidence="4">
    <location>
        <begin position="672"/>
        <end position="707"/>
    </location>
</feature>
<feature type="compositionally biased region" description="Basic and acidic residues" evidence="4">
    <location>
        <begin position="48"/>
        <end position="66"/>
    </location>
</feature>
<feature type="compositionally biased region" description="Polar residues" evidence="4">
    <location>
        <begin position="523"/>
        <end position="534"/>
    </location>
</feature>
<keyword evidence="2 3" id="KW-0175">Coiled coil</keyword>
<evidence type="ECO:0000259" key="6">
    <source>
        <dbReference type="Pfam" id="PF14775"/>
    </source>
</evidence>
<evidence type="ECO:0000256" key="4">
    <source>
        <dbReference type="SAM" id="MobiDB-lite"/>
    </source>
</evidence>
<organism evidence="7 8">
    <name type="scientific">Catenaria anguillulae PL171</name>
    <dbReference type="NCBI Taxonomy" id="765915"/>
    <lineage>
        <taxon>Eukaryota</taxon>
        <taxon>Fungi</taxon>
        <taxon>Fungi incertae sedis</taxon>
        <taxon>Blastocladiomycota</taxon>
        <taxon>Blastocladiomycetes</taxon>
        <taxon>Blastocladiales</taxon>
        <taxon>Catenariaceae</taxon>
        <taxon>Catenaria</taxon>
    </lineage>
</organism>
<dbReference type="GO" id="GO:0005858">
    <property type="term" value="C:axonemal dynein complex"/>
    <property type="evidence" value="ECO:0007669"/>
    <property type="project" value="InterPro"/>
</dbReference>
<feature type="region of interest" description="Disordered" evidence="4">
    <location>
        <begin position="810"/>
        <end position="848"/>
    </location>
</feature>
<feature type="compositionally biased region" description="Polar residues" evidence="4">
    <location>
        <begin position="697"/>
        <end position="707"/>
    </location>
</feature>
<dbReference type="STRING" id="765915.A0A1Y2HDP3"/>
<feature type="compositionally biased region" description="Gly residues" evidence="4">
    <location>
        <begin position="489"/>
        <end position="503"/>
    </location>
</feature>
<feature type="coiled-coil region" evidence="3">
    <location>
        <begin position="751"/>
        <end position="778"/>
    </location>
</feature>
<gene>
    <name evidence="7" type="ORF">BCR44DRAFT_1515260</name>
</gene>
<dbReference type="InterPro" id="IPR039505">
    <property type="entry name" value="DRC1/2_N"/>
</dbReference>
<feature type="compositionally biased region" description="Basic and acidic residues" evidence="4">
    <location>
        <begin position="126"/>
        <end position="141"/>
    </location>
</feature>
<evidence type="ECO:0000256" key="2">
    <source>
        <dbReference type="ARBA" id="ARBA00023054"/>
    </source>
</evidence>
<comment type="caution">
    <text evidence="7">The sequence shown here is derived from an EMBL/GenBank/DDBJ whole genome shotgun (WGS) entry which is preliminary data.</text>
</comment>
<sequence>MADMESNTNLAAGPAAAMPAQPPTTGHGPAPSTAPAAGGMVAGMDVLQKPDSREARIQARRARIDYMRTANAKSTQENPTARRPKKDLERVEPSKSVVQIKASKERITTVKRKGVEDASQVRITTIHREQKRRNDETHRAETLSQKAKRTSESSDDLERQIQEAWAKCVSMSQSLGTPFDLHEMIVSQRKLCEQLLNAKENLLVEYNAELKRKDDEYVKELKRQADEIDMLLMRMDQQFVTFKKSLREELVHIERAFMMERGETIDKNIKEIEALFQSRKDSEMRYLEERSKRIQDNTDALEELRVQDAEEYNLVKIKLETDVQVLEQQLQQMKATYQLNTEKLEYNYQVLKKRDDENSITINQQKRRITRMTDIVNNLRAKLAKQEKHFASDYAALQEDFNRISSQYQELTKKFKHFQVNDEVKFQELWEMNQDTIKNLASKVLMADAVIHQQQLGLPWEPPVVVANDVMPKGIGGGSQRQSPAVAQGTGGSGSNNGGAAGGEGDRDTHEQAQPSTLPPPTADTNPTLHVQSSQMSNSSITTLLLSSKNAIVQHILDMLSTEATFLLDDKLSRLLAPLPASERALLKLDTVLKALDVTSAADLVRFLELFLLPKFHGSAPDLAAAVIHGTTDPLPVQADGTVPPNEDPAAMLIHPNQVTKVLMRYLKEKRGRTRGGEGGGANRQAGLANDEDRPDTTTTDGVVPSNDMNVQQTVKEHWDQILAMLNSNRFKNWDTILSCMEAYHLLLGARHDLALEVSDLETQNDELKTLLREYMSADVNKSLQVPPSQVILSQIQQQQQLQQTKLLQKQQQHLAASPSPVPQIQSPQPVKPQQQQAGGGAKGGMAA</sequence>
<dbReference type="EMBL" id="MCFL01000043">
    <property type="protein sequence ID" value="ORZ32679.1"/>
    <property type="molecule type" value="Genomic_DNA"/>
</dbReference>
<evidence type="ECO:0000256" key="3">
    <source>
        <dbReference type="SAM" id="Coils"/>
    </source>
</evidence>
<feature type="region of interest" description="Disordered" evidence="4">
    <location>
        <begin position="471"/>
        <end position="534"/>
    </location>
</feature>
<dbReference type="Pfam" id="PF14775">
    <property type="entry name" value="NYD-SP28_assoc"/>
    <property type="match status" value="1"/>
</dbReference>
<proteinExistence type="inferred from homology"/>
<feature type="coiled-coil region" evidence="3">
    <location>
        <begin position="284"/>
        <end position="414"/>
    </location>
</feature>
<dbReference type="GO" id="GO:0070286">
    <property type="term" value="P:axonemal dynein complex assembly"/>
    <property type="evidence" value="ECO:0007669"/>
    <property type="project" value="InterPro"/>
</dbReference>
<dbReference type="GO" id="GO:0003352">
    <property type="term" value="P:regulation of cilium movement"/>
    <property type="evidence" value="ECO:0007669"/>
    <property type="project" value="TreeGrafter"/>
</dbReference>
<name>A0A1Y2HDP3_9FUNG</name>
<dbReference type="Proteomes" id="UP000193411">
    <property type="component" value="Unassembled WGS sequence"/>
</dbReference>
<dbReference type="AlphaFoldDB" id="A0A1Y2HDP3"/>